<sequence>MCPAHSMVKPEAASRVGGRASQEPHAARLQVLRLGDDAALRTRNHLRRRPQRIGQVQCGRRAVLGHG</sequence>
<organism evidence="2 3">
    <name type="scientific">Actinacidiphila cocklensis</name>
    <dbReference type="NCBI Taxonomy" id="887465"/>
    <lineage>
        <taxon>Bacteria</taxon>
        <taxon>Bacillati</taxon>
        <taxon>Actinomycetota</taxon>
        <taxon>Actinomycetes</taxon>
        <taxon>Kitasatosporales</taxon>
        <taxon>Streptomycetaceae</taxon>
        <taxon>Actinacidiphila</taxon>
    </lineage>
</organism>
<proteinExistence type="predicted"/>
<evidence type="ECO:0000313" key="2">
    <source>
        <dbReference type="EMBL" id="CAG6391678.1"/>
    </source>
</evidence>
<gene>
    <name evidence="2" type="ORF">SCOCK_130082</name>
</gene>
<name>A0A9W4GNT8_9ACTN</name>
<evidence type="ECO:0000256" key="1">
    <source>
        <dbReference type="SAM" id="MobiDB-lite"/>
    </source>
</evidence>
<feature type="compositionally biased region" description="Basic residues" evidence="1">
    <location>
        <begin position="42"/>
        <end position="51"/>
    </location>
</feature>
<dbReference type="AlphaFoldDB" id="A0A9W4GNT8"/>
<protein>
    <submittedName>
        <fullName evidence="2">Uncharacterized protein</fullName>
    </submittedName>
</protein>
<dbReference type="Proteomes" id="UP001152519">
    <property type="component" value="Unassembled WGS sequence"/>
</dbReference>
<feature type="region of interest" description="Disordered" evidence="1">
    <location>
        <begin position="42"/>
        <end position="67"/>
    </location>
</feature>
<dbReference type="EMBL" id="CAJSLV010000035">
    <property type="protein sequence ID" value="CAG6391678.1"/>
    <property type="molecule type" value="Genomic_DNA"/>
</dbReference>
<reference evidence="2" key="1">
    <citation type="submission" date="2021-05" db="EMBL/GenBank/DDBJ databases">
        <authorList>
            <person name="Arsene-Ploetze F."/>
        </authorList>
    </citation>
    <scope>NUCLEOTIDE SEQUENCE</scope>
    <source>
        <strain evidence="2">DSM 42138</strain>
    </source>
</reference>
<keyword evidence="3" id="KW-1185">Reference proteome</keyword>
<comment type="caution">
    <text evidence="2">The sequence shown here is derived from an EMBL/GenBank/DDBJ whole genome shotgun (WGS) entry which is preliminary data.</text>
</comment>
<feature type="region of interest" description="Disordered" evidence="1">
    <location>
        <begin position="1"/>
        <end position="24"/>
    </location>
</feature>
<evidence type="ECO:0000313" key="3">
    <source>
        <dbReference type="Proteomes" id="UP001152519"/>
    </source>
</evidence>
<accession>A0A9W4GNT8</accession>